<sequence length="114" mass="12949">MQLITALPSISESKMPLYEYRCQFCQSSYEKIGKPEDCQIDRCPGCGGRAQRVVSGFSWKNQTSNLVKFQDSSDEKMYYAEKRLNEDKSLDPNAWLLKVAQDRLAEKAAKSAQA</sequence>
<feature type="domain" description="Putative regulatory protein FmdB zinc ribbon" evidence="1">
    <location>
        <begin position="15"/>
        <end position="55"/>
    </location>
</feature>
<dbReference type="NCBIfam" id="TIGR02605">
    <property type="entry name" value="CxxC_CxxC_SSSS"/>
    <property type="match status" value="1"/>
</dbReference>
<dbReference type="STRING" id="243164.DET1169"/>
<accession>Q3Z7B6</accession>
<reference evidence="2 3" key="1">
    <citation type="journal article" date="2005" name="Science">
        <title>Genome sequence of the PCE-dechlorinating bacterium Dehalococcoides ethenogenes.</title>
        <authorList>
            <person name="Seshadri R."/>
            <person name="Adrian L."/>
            <person name="Fouts D.E."/>
            <person name="Eisen J.A."/>
            <person name="Phillippy A.M."/>
            <person name="Methe B.A."/>
            <person name="Ward N.L."/>
            <person name="Nelson W.C."/>
            <person name="Deboy R.T."/>
            <person name="Khouri H.M."/>
            <person name="Kolonay J.F."/>
            <person name="Dodson R.J."/>
            <person name="Daugherty S.C."/>
            <person name="Brinkac L.M."/>
            <person name="Sullivan S.A."/>
            <person name="Madupu R."/>
            <person name="Nelson K.E."/>
            <person name="Kang K.H."/>
            <person name="Impraim M."/>
            <person name="Tran K."/>
            <person name="Robinson J.M."/>
            <person name="Forberger H.A."/>
            <person name="Fraser C.M."/>
            <person name="Zinder S.H."/>
            <person name="Heidelberg J.F."/>
        </authorList>
    </citation>
    <scope>NUCLEOTIDE SEQUENCE [LARGE SCALE GENOMIC DNA]</scope>
    <source>
        <strain evidence="3">ATCC BAA-2266 / KCTC 15142 / 195</strain>
    </source>
</reference>
<dbReference type="InParanoid" id="Q3Z7B6"/>
<dbReference type="AlphaFoldDB" id="Q3Z7B6"/>
<evidence type="ECO:0000313" key="2">
    <source>
        <dbReference type="EMBL" id="AAW39614.1"/>
    </source>
</evidence>
<dbReference type="SMART" id="SM00834">
    <property type="entry name" value="CxxC_CXXC_SSSS"/>
    <property type="match status" value="1"/>
</dbReference>
<name>Q3Z7B6_DEHM1</name>
<dbReference type="EMBL" id="CP000027">
    <property type="protein sequence ID" value="AAW39614.1"/>
    <property type="molecule type" value="Genomic_DNA"/>
</dbReference>
<dbReference type="InterPro" id="IPR013429">
    <property type="entry name" value="Regulatory_FmdB_Zinc_ribbon"/>
</dbReference>
<keyword evidence="3" id="KW-1185">Reference proteome</keyword>
<proteinExistence type="predicted"/>
<gene>
    <name evidence="2" type="ordered locus">DET1169</name>
</gene>
<organism evidence="2 3">
    <name type="scientific">Dehalococcoides mccartyi (strain ATCC BAA-2266 / KCTC 15142 / 195)</name>
    <name type="common">Dehalococcoides ethenogenes (strain 195)</name>
    <dbReference type="NCBI Taxonomy" id="243164"/>
    <lineage>
        <taxon>Bacteria</taxon>
        <taxon>Bacillati</taxon>
        <taxon>Chloroflexota</taxon>
        <taxon>Dehalococcoidia</taxon>
        <taxon>Dehalococcoidales</taxon>
        <taxon>Dehalococcoidaceae</taxon>
        <taxon>Dehalococcoides</taxon>
    </lineage>
</organism>
<dbReference type="HOGENOM" id="CLU_2259123_0_0_0"/>
<dbReference type="eggNOG" id="COG2331">
    <property type="taxonomic scope" value="Bacteria"/>
</dbReference>
<dbReference type="Proteomes" id="UP000008289">
    <property type="component" value="Chromosome"/>
</dbReference>
<protein>
    <recommendedName>
        <fullName evidence="1">Putative regulatory protein FmdB zinc ribbon domain-containing protein</fullName>
    </recommendedName>
</protein>
<evidence type="ECO:0000313" key="3">
    <source>
        <dbReference type="Proteomes" id="UP000008289"/>
    </source>
</evidence>
<evidence type="ECO:0000259" key="1">
    <source>
        <dbReference type="SMART" id="SM00834"/>
    </source>
</evidence>
<dbReference type="Pfam" id="PF09723">
    <property type="entry name" value="Zn_ribbon_8"/>
    <property type="match status" value="1"/>
</dbReference>
<dbReference type="KEGG" id="det:DET1169"/>